<name>A0A1W6MSU6_9HYPH</name>
<dbReference type="RefSeq" id="WP_085770739.1">
    <property type="nucleotide sequence ID" value="NZ_AP027149.1"/>
</dbReference>
<sequence length="76" mass="8243">MPDQEVEFNRIVEAAIAHSKSCLADGSVETSEVIAGLLTMRKDLKSRGAPVQALGKLDAFLRSLRPCPHPNNSLNK</sequence>
<keyword evidence="2" id="KW-1185">Reference proteome</keyword>
<dbReference type="EMBL" id="CP019948">
    <property type="protein sequence ID" value="ARN80664.1"/>
    <property type="molecule type" value="Genomic_DNA"/>
</dbReference>
<evidence type="ECO:0000313" key="2">
    <source>
        <dbReference type="Proteomes" id="UP000193978"/>
    </source>
</evidence>
<dbReference type="KEGG" id="mbry:B1812_05805"/>
<protein>
    <submittedName>
        <fullName evidence="1">Uncharacterized protein</fullName>
    </submittedName>
</protein>
<proteinExistence type="predicted"/>
<dbReference type="AlphaFoldDB" id="A0A1W6MSU6"/>
<dbReference type="Proteomes" id="UP000193978">
    <property type="component" value="Chromosome"/>
</dbReference>
<organism evidence="1 2">
    <name type="scientific">Methylocystis bryophila</name>
    <dbReference type="NCBI Taxonomy" id="655015"/>
    <lineage>
        <taxon>Bacteria</taxon>
        <taxon>Pseudomonadati</taxon>
        <taxon>Pseudomonadota</taxon>
        <taxon>Alphaproteobacteria</taxon>
        <taxon>Hyphomicrobiales</taxon>
        <taxon>Methylocystaceae</taxon>
        <taxon>Methylocystis</taxon>
    </lineage>
</organism>
<accession>A0A1W6MSU6</accession>
<gene>
    <name evidence="1" type="ORF">B1812_05805</name>
</gene>
<reference evidence="1 2" key="1">
    <citation type="submission" date="2017-02" db="EMBL/GenBank/DDBJ databases">
        <authorList>
            <person name="Peterson S.W."/>
        </authorList>
    </citation>
    <scope>NUCLEOTIDE SEQUENCE [LARGE SCALE GENOMIC DNA]</scope>
    <source>
        <strain evidence="1 2">S285</strain>
    </source>
</reference>
<evidence type="ECO:0000313" key="1">
    <source>
        <dbReference type="EMBL" id="ARN80664.1"/>
    </source>
</evidence>